<keyword evidence="3" id="KW-1185">Reference proteome</keyword>
<protein>
    <submittedName>
        <fullName evidence="2">Uncharacterized protein</fullName>
    </submittedName>
</protein>
<dbReference type="RefSeq" id="WP_066982008.1">
    <property type="nucleotide sequence ID" value="NZ_LUUI01000101.1"/>
</dbReference>
<dbReference type="AlphaFoldDB" id="A0A177NCM2"/>
<gene>
    <name evidence="2" type="ORF">A1359_09245</name>
</gene>
<keyword evidence="1" id="KW-1133">Transmembrane helix</keyword>
<comment type="caution">
    <text evidence="2">The sequence shown here is derived from an EMBL/GenBank/DDBJ whole genome shotgun (WGS) entry which is preliminary data.</text>
</comment>
<proteinExistence type="predicted"/>
<organism evidence="2 3">
    <name type="scientific">Methylomonas lenta</name>
    <dbReference type="NCBI Taxonomy" id="980561"/>
    <lineage>
        <taxon>Bacteria</taxon>
        <taxon>Pseudomonadati</taxon>
        <taxon>Pseudomonadota</taxon>
        <taxon>Gammaproteobacteria</taxon>
        <taxon>Methylococcales</taxon>
        <taxon>Methylococcaceae</taxon>
        <taxon>Methylomonas</taxon>
    </lineage>
</organism>
<sequence length="59" mass="6505">MTSAIQTALAGVTTFLLQGIHPATWWEKNQAEKATHTALKLWVGMLAVLIVLILLFQKS</sequence>
<evidence type="ECO:0000256" key="1">
    <source>
        <dbReference type="SAM" id="Phobius"/>
    </source>
</evidence>
<feature type="transmembrane region" description="Helical" evidence="1">
    <location>
        <begin position="38"/>
        <end position="56"/>
    </location>
</feature>
<dbReference type="OrthoDB" id="9790659at2"/>
<keyword evidence="1" id="KW-0812">Transmembrane</keyword>
<reference evidence="2 3" key="1">
    <citation type="submission" date="2016-03" db="EMBL/GenBank/DDBJ databases">
        <authorList>
            <person name="Ploux O."/>
        </authorList>
    </citation>
    <scope>NUCLEOTIDE SEQUENCE [LARGE SCALE GENOMIC DNA]</scope>
    <source>
        <strain evidence="2 3">R-45370</strain>
    </source>
</reference>
<evidence type="ECO:0000313" key="2">
    <source>
        <dbReference type="EMBL" id="OAI15591.1"/>
    </source>
</evidence>
<dbReference type="Proteomes" id="UP000078476">
    <property type="component" value="Unassembled WGS sequence"/>
</dbReference>
<dbReference type="STRING" id="980561.A1359_09245"/>
<accession>A0A177NCM2</accession>
<keyword evidence="1" id="KW-0472">Membrane</keyword>
<dbReference type="EMBL" id="LUUI01000101">
    <property type="protein sequence ID" value="OAI15591.1"/>
    <property type="molecule type" value="Genomic_DNA"/>
</dbReference>
<name>A0A177NCM2_9GAMM</name>
<evidence type="ECO:0000313" key="3">
    <source>
        <dbReference type="Proteomes" id="UP000078476"/>
    </source>
</evidence>